<gene>
    <name evidence="2" type="ORF">CPter91_5357</name>
</gene>
<accession>A0A127QC49</accession>
<dbReference type="RefSeq" id="WP_082793234.1">
    <property type="nucleotide sequence ID" value="NZ_CP013234.1"/>
</dbReference>
<organism evidence="2 3">
    <name type="scientific">Collimonas pratensis</name>
    <dbReference type="NCBI Taxonomy" id="279113"/>
    <lineage>
        <taxon>Bacteria</taxon>
        <taxon>Pseudomonadati</taxon>
        <taxon>Pseudomonadota</taxon>
        <taxon>Betaproteobacteria</taxon>
        <taxon>Burkholderiales</taxon>
        <taxon>Oxalobacteraceae</taxon>
        <taxon>Collimonas</taxon>
    </lineage>
</organism>
<dbReference type="Proteomes" id="UP000074561">
    <property type="component" value="Chromosome"/>
</dbReference>
<dbReference type="Pfam" id="PF13182">
    <property type="entry name" value="DUF4007"/>
    <property type="match status" value="1"/>
</dbReference>
<evidence type="ECO:0000259" key="1">
    <source>
        <dbReference type="Pfam" id="PF13182"/>
    </source>
</evidence>
<dbReference type="EMBL" id="CP013234">
    <property type="protein sequence ID" value="AMP07643.1"/>
    <property type="molecule type" value="Genomic_DNA"/>
</dbReference>
<dbReference type="AlphaFoldDB" id="A0A127QC49"/>
<protein>
    <recommendedName>
        <fullName evidence="1">DUF4007 domain-containing protein</fullName>
    </recommendedName>
</protein>
<evidence type="ECO:0000313" key="2">
    <source>
        <dbReference type="EMBL" id="AMP07643.1"/>
    </source>
</evidence>
<feature type="domain" description="DUF4007" evidence="1">
    <location>
        <begin position="25"/>
        <end position="309"/>
    </location>
</feature>
<sequence>MSKILTNTEISIARPVVEKDVRFRFSGHQSFSLRIAWLPKAIREIYEGRDPLTDIDHGITSMGLGKNMVESLRCWIEAFQVAKKQESGWALTQIGELVFSPNDGQDPYLEDHSSSWLLHWLICSNAQYSLFAWECLFNRWSTTEFSATDVIEAFRREFVQDNKEASIVTLKQHWDVLLHSYRPPRINKGEDHLDSALSVLGLIREVGERQNASGKWESLYTFDIGQKASIPQQLFAFFIHDWWNRKFPAEKTVSLQELVSGEHSPGRLLKMQEKEVLQRVENLSRIQPKIFQLTESANVRLLQRLNAHSGYEALTAAYKNPIFL</sequence>
<proteinExistence type="predicted"/>
<dbReference type="STRING" id="279113.CPter91_5357"/>
<reference evidence="2 3" key="1">
    <citation type="submission" date="2015-11" db="EMBL/GenBank/DDBJ databases">
        <title>Exploring the genomic traits of fungus-feeding bacterial genus Collimonas.</title>
        <authorList>
            <person name="Song C."/>
            <person name="Schmidt R."/>
            <person name="de Jager V."/>
            <person name="Krzyzanowska D."/>
            <person name="Jongedijk E."/>
            <person name="Cankar K."/>
            <person name="Beekwilder J."/>
            <person name="van Veen A."/>
            <person name="de Boer W."/>
            <person name="van Veen J.A."/>
            <person name="Garbeva P."/>
        </authorList>
    </citation>
    <scope>NUCLEOTIDE SEQUENCE [LARGE SCALE GENOMIC DNA]</scope>
    <source>
        <strain evidence="2 3">Ter91</strain>
    </source>
</reference>
<name>A0A127QC49_9BURK</name>
<dbReference type="InterPro" id="IPR025248">
    <property type="entry name" value="DUF4007"/>
</dbReference>
<evidence type="ECO:0000313" key="3">
    <source>
        <dbReference type="Proteomes" id="UP000074561"/>
    </source>
</evidence>
<dbReference type="PATRIC" id="fig|279113.9.peg.5313"/>
<dbReference type="KEGG" id="cpra:CPter91_5357"/>
<dbReference type="OrthoDB" id="747541at2"/>